<sequence>MQEKQKNSLKSGTNVQSESRTNQKEASRQKPQSSILTGCLGCLGMLVALVLIGIVIVAIVEEKDNDEHKAAVASPVVENSTVNGIEDKVRSSITKAIGDTTNMDEQRVVSLQVNDHSGTVQEGDKIVVASLRGNDNLTAGMIKGGMQMDSIKVFKALFQIPGIEEVALLWQFPTVDDYGNSASTTALKITLTKETAAKINWSGFDKDNFEKVADSYWESPAIREKKSGELN</sequence>
<gene>
    <name evidence="3" type="ORF">OMP40_36755</name>
</gene>
<reference evidence="3" key="1">
    <citation type="submission" date="2022-10" db="EMBL/GenBank/DDBJ databases">
        <title>Comparative genomic analysis of Cohnella hashimotonis sp. nov., isolated from the International Space Station.</title>
        <authorList>
            <person name="Simpson A."/>
            <person name="Venkateswaran K."/>
        </authorList>
    </citation>
    <scope>NUCLEOTIDE SEQUENCE</scope>
    <source>
        <strain evidence="3">DSM 28161</strain>
    </source>
</reference>
<keyword evidence="4" id="KW-1185">Reference proteome</keyword>
<dbReference type="RefSeq" id="WP_277538957.1">
    <property type="nucleotide sequence ID" value="NZ_JAPDIA010000009.1"/>
</dbReference>
<evidence type="ECO:0000256" key="2">
    <source>
        <dbReference type="SAM" id="Phobius"/>
    </source>
</evidence>
<proteinExistence type="predicted"/>
<keyword evidence="2" id="KW-0472">Membrane</keyword>
<comment type="caution">
    <text evidence="3">The sequence shown here is derived from an EMBL/GenBank/DDBJ whole genome shotgun (WGS) entry which is preliminary data.</text>
</comment>
<feature type="compositionally biased region" description="Polar residues" evidence="1">
    <location>
        <begin position="8"/>
        <end position="20"/>
    </location>
</feature>
<feature type="region of interest" description="Disordered" evidence="1">
    <location>
        <begin position="1"/>
        <end position="30"/>
    </location>
</feature>
<feature type="transmembrane region" description="Helical" evidence="2">
    <location>
        <begin position="35"/>
        <end position="60"/>
    </location>
</feature>
<name>A0A9X4KZR5_9BACL</name>
<organism evidence="3 4">
    <name type="scientific">Cohnella rhizosphaerae</name>
    <dbReference type="NCBI Taxonomy" id="1457232"/>
    <lineage>
        <taxon>Bacteria</taxon>
        <taxon>Bacillati</taxon>
        <taxon>Bacillota</taxon>
        <taxon>Bacilli</taxon>
        <taxon>Bacillales</taxon>
        <taxon>Paenibacillaceae</taxon>
        <taxon>Cohnella</taxon>
    </lineage>
</organism>
<evidence type="ECO:0000256" key="1">
    <source>
        <dbReference type="SAM" id="MobiDB-lite"/>
    </source>
</evidence>
<dbReference type="EMBL" id="JAPDIA010000009">
    <property type="protein sequence ID" value="MDG0814215.1"/>
    <property type="molecule type" value="Genomic_DNA"/>
</dbReference>
<keyword evidence="2" id="KW-1133">Transmembrane helix</keyword>
<evidence type="ECO:0000313" key="4">
    <source>
        <dbReference type="Proteomes" id="UP001153404"/>
    </source>
</evidence>
<keyword evidence="2" id="KW-0812">Transmembrane</keyword>
<dbReference type="AlphaFoldDB" id="A0A9X4KZR5"/>
<protein>
    <submittedName>
        <fullName evidence="3">Uncharacterized protein</fullName>
    </submittedName>
</protein>
<accession>A0A9X4KZR5</accession>
<dbReference type="Proteomes" id="UP001153404">
    <property type="component" value="Unassembled WGS sequence"/>
</dbReference>
<evidence type="ECO:0000313" key="3">
    <source>
        <dbReference type="EMBL" id="MDG0814215.1"/>
    </source>
</evidence>